<dbReference type="EMBL" id="CBSY010000149">
    <property type="protein sequence ID" value="CDH19776.1"/>
    <property type="molecule type" value="Genomic_DNA"/>
</dbReference>
<sequence length="39" mass="4588">MAFLPRLSNFVPKTPMATLRFMIFPVIGLYNFINNDIKR</sequence>
<protein>
    <submittedName>
        <fullName evidence="2">Uncharacterized protein</fullName>
    </submittedName>
</protein>
<dbReference type="AlphaFoldDB" id="A0A077PGG3"/>
<gene>
    <name evidence="2" type="ORF">XBKQ1_2320010</name>
</gene>
<accession>A0A077PGG3</accession>
<comment type="caution">
    <text evidence="2">The sequence shown here is derived from an EMBL/GenBank/DDBJ whole genome shotgun (WGS) entry which is preliminary data.</text>
</comment>
<keyword evidence="1" id="KW-1133">Transmembrane helix</keyword>
<keyword evidence="1" id="KW-0812">Transmembrane</keyword>
<dbReference type="Proteomes" id="UP000028500">
    <property type="component" value="Unassembled WGS sequence"/>
</dbReference>
<feature type="transmembrane region" description="Helical" evidence="1">
    <location>
        <begin position="15"/>
        <end position="33"/>
    </location>
</feature>
<reference evidence="2" key="1">
    <citation type="submission" date="2013-07" db="EMBL/GenBank/DDBJ databases">
        <title>Sub-species coevolution in mutualistic symbiosis.</title>
        <authorList>
            <person name="Murfin K."/>
            <person name="Klassen J."/>
            <person name="Lee M."/>
            <person name="Forst S."/>
            <person name="Stock P."/>
            <person name="Goodrich-Blair H."/>
        </authorList>
    </citation>
    <scope>NUCLEOTIDE SEQUENCE [LARGE SCALE GENOMIC DNA]</scope>
    <source>
        <strain evidence="2">Kraussei Quebec</strain>
    </source>
</reference>
<keyword evidence="3" id="KW-1185">Reference proteome</keyword>
<organism evidence="2 3">
    <name type="scientific">Xenorhabdus bovienii str. kraussei Quebec</name>
    <dbReference type="NCBI Taxonomy" id="1398203"/>
    <lineage>
        <taxon>Bacteria</taxon>
        <taxon>Pseudomonadati</taxon>
        <taxon>Pseudomonadota</taxon>
        <taxon>Gammaproteobacteria</taxon>
        <taxon>Enterobacterales</taxon>
        <taxon>Morganellaceae</taxon>
        <taxon>Xenorhabdus</taxon>
    </lineage>
</organism>
<name>A0A077PGG3_XENBV</name>
<evidence type="ECO:0000313" key="2">
    <source>
        <dbReference type="EMBL" id="CDH19776.1"/>
    </source>
</evidence>
<keyword evidence="1" id="KW-0472">Membrane</keyword>
<proteinExistence type="predicted"/>
<evidence type="ECO:0000256" key="1">
    <source>
        <dbReference type="SAM" id="Phobius"/>
    </source>
</evidence>
<dbReference type="HOGENOM" id="CLU_3319441_0_0_6"/>
<evidence type="ECO:0000313" key="3">
    <source>
        <dbReference type="Proteomes" id="UP000028500"/>
    </source>
</evidence>